<evidence type="ECO:0000256" key="1">
    <source>
        <dbReference type="ARBA" id="ARBA00004418"/>
    </source>
</evidence>
<dbReference type="GO" id="GO:0042626">
    <property type="term" value="F:ATPase-coupled transmembrane transporter activity"/>
    <property type="evidence" value="ECO:0007669"/>
    <property type="project" value="InterPro"/>
</dbReference>
<sequence>MQLPKILTKIGLFCLSLLLVVSCNGATDITDDGNGDPIVMGYSNWAGWWPWAIAEEEGLFEKNGANVRLQWFDDYVASMEALAAGQLDANCQTLNDTVSFAADAVEGEVVVLVNDNSEGNDKIIAIEEIESIPELEGREVAVEVGVVSDFLLSLALEEEGMSRDDVNIVDLETGAGAAAFASGQVDAVGSYPPYWLVALDREGSRELINSEAFPGAIPDLLVTTQTLVDERPDQVQALVDTWFDILEFMEENPERSDEIMAEVANVSTEEMELFKDGTRIFTIEENLEAFSDGDDMTHMPYAAQEMAEFMVDVDFIPEVPDLSDLFDDSFVQTYADENE</sequence>
<accession>A0A5B8NN01</accession>
<evidence type="ECO:0000256" key="3">
    <source>
        <dbReference type="ARBA" id="ARBA00022729"/>
    </source>
</evidence>
<evidence type="ECO:0000256" key="2">
    <source>
        <dbReference type="ARBA" id="ARBA00010742"/>
    </source>
</evidence>
<dbReference type="RefSeq" id="WP_146295110.1">
    <property type="nucleotide sequence ID" value="NZ_CP042326.1"/>
</dbReference>
<reference evidence="5" key="1">
    <citation type="submission" date="2019-08" db="EMBL/GenBank/DDBJ databases">
        <title>Carotenoids and Carotenoid Binding Proteins in the Halophilic Cyanobacterium Euhalothece sp. ZM00.</title>
        <authorList>
            <person name="Cho S.M."/>
            <person name="Song J.Y."/>
            <person name="Park Y.-I."/>
        </authorList>
    </citation>
    <scope>NUCLEOTIDE SEQUENCE [LARGE SCALE GENOMIC DNA]</scope>
    <source>
        <strain evidence="5">Z-M001</strain>
    </source>
</reference>
<name>A0A5B8NN01_9CHRO</name>
<dbReference type="Gene3D" id="3.40.190.10">
    <property type="entry name" value="Periplasmic binding protein-like II"/>
    <property type="match status" value="2"/>
</dbReference>
<dbReference type="EMBL" id="CP042326">
    <property type="protein sequence ID" value="QDZ39509.1"/>
    <property type="molecule type" value="Genomic_DNA"/>
</dbReference>
<dbReference type="PANTHER" id="PTHR30024:SF47">
    <property type="entry name" value="TAURINE-BINDING PERIPLASMIC PROTEIN"/>
    <property type="match status" value="1"/>
</dbReference>
<dbReference type="PROSITE" id="PS51257">
    <property type="entry name" value="PROKAR_LIPOPROTEIN"/>
    <property type="match status" value="1"/>
</dbReference>
<gene>
    <name evidence="5" type="ORF">FRE64_05960</name>
</gene>
<dbReference type="KEGG" id="enn:FRE64_05960"/>
<organism evidence="5 6">
    <name type="scientific">Euhalothece natronophila Z-M001</name>
    <dbReference type="NCBI Taxonomy" id="522448"/>
    <lineage>
        <taxon>Bacteria</taxon>
        <taxon>Bacillati</taxon>
        <taxon>Cyanobacteriota</taxon>
        <taxon>Cyanophyceae</taxon>
        <taxon>Oscillatoriophycideae</taxon>
        <taxon>Chroococcales</taxon>
        <taxon>Halothecacae</taxon>
        <taxon>Halothece cluster</taxon>
        <taxon>Euhalothece</taxon>
    </lineage>
</organism>
<comment type="subcellular location">
    <subcellularLocation>
        <location evidence="1">Periplasm</location>
    </subcellularLocation>
</comment>
<keyword evidence="3 4" id="KW-0732">Signal</keyword>
<evidence type="ECO:0000313" key="5">
    <source>
        <dbReference type="EMBL" id="QDZ39509.1"/>
    </source>
</evidence>
<proteinExistence type="inferred from homology"/>
<dbReference type="OrthoDB" id="9815602at2"/>
<dbReference type="Pfam" id="PF13379">
    <property type="entry name" value="NMT1_2"/>
    <property type="match status" value="1"/>
</dbReference>
<feature type="signal peptide" evidence="4">
    <location>
        <begin position="1"/>
        <end position="26"/>
    </location>
</feature>
<dbReference type="NCBIfam" id="TIGR01728">
    <property type="entry name" value="SsuA_fam"/>
    <property type="match status" value="1"/>
</dbReference>
<evidence type="ECO:0000256" key="4">
    <source>
        <dbReference type="SAM" id="SignalP"/>
    </source>
</evidence>
<evidence type="ECO:0000313" key="6">
    <source>
        <dbReference type="Proteomes" id="UP000318453"/>
    </source>
</evidence>
<dbReference type="PANTHER" id="PTHR30024">
    <property type="entry name" value="ALIPHATIC SULFONATES-BINDING PROTEIN-RELATED"/>
    <property type="match status" value="1"/>
</dbReference>
<dbReference type="AlphaFoldDB" id="A0A5B8NN01"/>
<dbReference type="GO" id="GO:0016020">
    <property type="term" value="C:membrane"/>
    <property type="evidence" value="ECO:0007669"/>
    <property type="project" value="InterPro"/>
</dbReference>
<dbReference type="SUPFAM" id="SSF53850">
    <property type="entry name" value="Periplasmic binding protein-like II"/>
    <property type="match status" value="1"/>
</dbReference>
<dbReference type="InterPro" id="IPR010067">
    <property type="entry name" value="ABC_SsuA_sub-bd"/>
</dbReference>
<protein>
    <submittedName>
        <fullName evidence="5">Aliphatic sulfonate ABC transporter substrate-binding protein</fullName>
    </submittedName>
</protein>
<comment type="similarity">
    <text evidence="2">Belongs to the bacterial solute-binding protein SsuA/TauA family.</text>
</comment>
<dbReference type="Proteomes" id="UP000318453">
    <property type="component" value="Chromosome"/>
</dbReference>
<feature type="chain" id="PRO_5022844755" evidence="4">
    <location>
        <begin position="27"/>
        <end position="339"/>
    </location>
</feature>
<dbReference type="GO" id="GO:0042597">
    <property type="term" value="C:periplasmic space"/>
    <property type="evidence" value="ECO:0007669"/>
    <property type="project" value="UniProtKB-SubCell"/>
</dbReference>
<keyword evidence="6" id="KW-1185">Reference proteome</keyword>